<evidence type="ECO:0000313" key="4">
    <source>
        <dbReference type="EMBL" id="KAJ8905654.1"/>
    </source>
</evidence>
<accession>A0AAV8UT08</accession>
<dbReference type="Proteomes" id="UP001157974">
    <property type="component" value="Unassembled WGS sequence"/>
</dbReference>
<dbReference type="EMBL" id="JAMWBK010000004">
    <property type="protein sequence ID" value="KAJ8905654.1"/>
    <property type="molecule type" value="Genomic_DNA"/>
</dbReference>
<dbReference type="Pfam" id="PF01253">
    <property type="entry name" value="SUI1"/>
    <property type="match status" value="1"/>
</dbReference>
<feature type="region of interest" description="Disordered" evidence="2">
    <location>
        <begin position="21"/>
        <end position="40"/>
    </location>
</feature>
<feature type="compositionally biased region" description="Basic residues" evidence="2">
    <location>
        <begin position="21"/>
        <end position="30"/>
    </location>
</feature>
<dbReference type="CDD" id="cd11607">
    <property type="entry name" value="DENR_C"/>
    <property type="match status" value="1"/>
</dbReference>
<evidence type="ECO:0000313" key="5">
    <source>
        <dbReference type="Proteomes" id="UP001157974"/>
    </source>
</evidence>
<protein>
    <recommendedName>
        <fullName evidence="3">SUI1 domain-containing protein</fullName>
    </recommendedName>
</protein>
<dbReference type="GO" id="GO:0003743">
    <property type="term" value="F:translation initiation factor activity"/>
    <property type="evidence" value="ECO:0007669"/>
    <property type="project" value="InterPro"/>
</dbReference>
<dbReference type="InterPro" id="IPR001950">
    <property type="entry name" value="SUI1"/>
</dbReference>
<dbReference type="GO" id="GO:0001731">
    <property type="term" value="P:formation of translation preinitiation complex"/>
    <property type="evidence" value="ECO:0007669"/>
    <property type="project" value="TreeGrafter"/>
</dbReference>
<evidence type="ECO:0000259" key="3">
    <source>
        <dbReference type="PROSITE" id="PS50296"/>
    </source>
</evidence>
<dbReference type="GO" id="GO:0003729">
    <property type="term" value="F:mRNA binding"/>
    <property type="evidence" value="ECO:0007669"/>
    <property type="project" value="TreeGrafter"/>
</dbReference>
<dbReference type="InterPro" id="IPR046447">
    <property type="entry name" value="DENR_C"/>
</dbReference>
<dbReference type="PANTHER" id="PTHR12789">
    <property type="entry name" value="DENSITY-REGULATED PROTEIN HOMOLOG"/>
    <property type="match status" value="1"/>
</dbReference>
<proteinExistence type="inferred from homology"/>
<dbReference type="PROSITE" id="PS50296">
    <property type="entry name" value="SUI1"/>
    <property type="match status" value="1"/>
</dbReference>
<name>A0AAV8UT08_9RHOD</name>
<dbReference type="GO" id="GO:0002188">
    <property type="term" value="P:translation reinitiation"/>
    <property type="evidence" value="ECO:0007669"/>
    <property type="project" value="TreeGrafter"/>
</dbReference>
<dbReference type="InterPro" id="IPR050318">
    <property type="entry name" value="DENR/SUI1_TIF"/>
</dbReference>
<evidence type="ECO:0000256" key="2">
    <source>
        <dbReference type="SAM" id="MobiDB-lite"/>
    </source>
</evidence>
<organism evidence="4 5">
    <name type="scientific">Rhodosorus marinus</name>
    <dbReference type="NCBI Taxonomy" id="101924"/>
    <lineage>
        <taxon>Eukaryota</taxon>
        <taxon>Rhodophyta</taxon>
        <taxon>Stylonematophyceae</taxon>
        <taxon>Stylonematales</taxon>
        <taxon>Stylonemataceae</taxon>
        <taxon>Rhodosorus</taxon>
    </lineage>
</organism>
<dbReference type="SUPFAM" id="SSF55159">
    <property type="entry name" value="eIF1-like"/>
    <property type="match status" value="1"/>
</dbReference>
<dbReference type="InterPro" id="IPR048517">
    <property type="entry name" value="DENR_N"/>
</dbReference>
<dbReference type="Pfam" id="PF21023">
    <property type="entry name" value="DENR_N"/>
    <property type="match status" value="1"/>
</dbReference>
<comment type="similarity">
    <text evidence="1">Belongs to the DENR family.</text>
</comment>
<gene>
    <name evidence="4" type="ORF">NDN08_002160</name>
</gene>
<dbReference type="PANTHER" id="PTHR12789:SF0">
    <property type="entry name" value="DENSITY-REGULATED PROTEIN"/>
    <property type="match status" value="1"/>
</dbReference>
<sequence>MGQVLEVVKWLQRRCVRRKKLSKSPRRNLQKHWEKSRGYTPTKRPLETVEIAIGQAIWVHLSSWKGSLRPMSAVICLDLMRPKSGPRENPAKGVRVVGLPTLWKRRPGSLLDFTVSEIRDEIRSVPGVLQFPTVCQEVSLKTLAEGTDLLTMDGEEVVTVQEKDPRYPMQVLYCGVCGMPPELCEYNTPQDFDRCKPWLAVTVPEMYPDLKLEEVDGSLAENLAGAKISKSSAKDGKESKKKKRVAIEPEIVIQKSARKGRKQVTIVYGLDLFGMKIPEVAKVCKKKFSCGASAVKAPDQRDTLEIQGDRMATMAAFLRDDFKVPEGRIFVVDEDKAKVPAFDVLAESAG</sequence>
<evidence type="ECO:0000256" key="1">
    <source>
        <dbReference type="ARBA" id="ARBA00007514"/>
    </source>
</evidence>
<dbReference type="InterPro" id="IPR036877">
    <property type="entry name" value="SUI1_dom_sf"/>
</dbReference>
<keyword evidence="5" id="KW-1185">Reference proteome</keyword>
<reference evidence="4 5" key="1">
    <citation type="journal article" date="2023" name="Nat. Commun.">
        <title>Origin of minicircular mitochondrial genomes in red algae.</title>
        <authorList>
            <person name="Lee Y."/>
            <person name="Cho C.H."/>
            <person name="Lee Y.M."/>
            <person name="Park S.I."/>
            <person name="Yang J.H."/>
            <person name="West J.A."/>
            <person name="Bhattacharya D."/>
            <person name="Yoon H.S."/>
        </authorList>
    </citation>
    <scope>NUCLEOTIDE SEQUENCE [LARGE SCALE GENOMIC DNA]</scope>
    <source>
        <strain evidence="4 5">CCMP1338</strain>
        <tissue evidence="4">Whole cell</tissue>
    </source>
</reference>
<feature type="domain" description="SUI1" evidence="3">
    <location>
        <begin position="251"/>
        <end position="322"/>
    </location>
</feature>
<dbReference type="AlphaFoldDB" id="A0AAV8UT08"/>
<comment type="caution">
    <text evidence="4">The sequence shown here is derived from an EMBL/GenBank/DDBJ whole genome shotgun (WGS) entry which is preliminary data.</text>
</comment>
<dbReference type="Gene3D" id="3.30.780.10">
    <property type="entry name" value="SUI1-like domain"/>
    <property type="match status" value="1"/>
</dbReference>